<dbReference type="InterPro" id="IPR058791">
    <property type="entry name" value="3HB_CusB"/>
</dbReference>
<dbReference type="SUPFAM" id="SSF111369">
    <property type="entry name" value="HlyD-like secretion proteins"/>
    <property type="match status" value="1"/>
</dbReference>
<keyword evidence="3" id="KW-0812">Transmembrane</keyword>
<comment type="similarity">
    <text evidence="1">Belongs to the membrane fusion protein (MFP) (TC 8.A.1) family.</text>
</comment>
<evidence type="ECO:0000256" key="2">
    <source>
        <dbReference type="ARBA" id="ARBA00022448"/>
    </source>
</evidence>
<protein>
    <recommendedName>
        <fullName evidence="12">Efflux RND transporter periplasmic adaptor subunit</fullName>
    </recommendedName>
</protein>
<dbReference type="Pfam" id="PF25869">
    <property type="entry name" value="3HB_CusB"/>
    <property type="match status" value="1"/>
</dbReference>
<geneLocation type="plasmid" evidence="10 11">
    <name>pPP1</name>
</geneLocation>
<evidence type="ECO:0000259" key="9">
    <source>
        <dbReference type="Pfam" id="PF25975"/>
    </source>
</evidence>
<evidence type="ECO:0008006" key="12">
    <source>
        <dbReference type="Google" id="ProtNLM"/>
    </source>
</evidence>
<dbReference type="InterPro" id="IPR021782">
    <property type="entry name" value="DUF3347"/>
</dbReference>
<dbReference type="InterPro" id="IPR058649">
    <property type="entry name" value="CzcB_C"/>
</dbReference>
<keyword evidence="3" id="KW-0472">Membrane</keyword>
<reference evidence="10 11" key="1">
    <citation type="submission" date="2021-12" db="EMBL/GenBank/DDBJ databases">
        <title>Genome sequencing of bacteria with rrn-lacking chromosome and rrn-plasmid.</title>
        <authorList>
            <person name="Anda M."/>
            <person name="Iwasaki W."/>
        </authorList>
    </citation>
    <scope>NUCLEOTIDE SEQUENCE [LARGE SCALE GENOMIC DNA]</scope>
    <source>
        <strain evidence="10 11">NBRC 101262</strain>
        <plasmid evidence="10 11">pPP1</plasmid>
    </source>
</reference>
<evidence type="ECO:0000259" key="5">
    <source>
        <dbReference type="Pfam" id="PF19335"/>
    </source>
</evidence>
<dbReference type="Pfam" id="PF19335">
    <property type="entry name" value="HMBD"/>
    <property type="match status" value="1"/>
</dbReference>
<proteinExistence type="inferred from homology"/>
<name>A0ABM7VIY4_9BACT</name>
<evidence type="ECO:0000313" key="10">
    <source>
        <dbReference type="EMBL" id="BDD00959.1"/>
    </source>
</evidence>
<feature type="transmembrane region" description="Helical" evidence="3">
    <location>
        <begin position="12"/>
        <end position="28"/>
    </location>
</feature>
<dbReference type="InterPro" id="IPR058790">
    <property type="entry name" value="BSH_CusB"/>
</dbReference>
<gene>
    <name evidence="10" type="ORF">PEPS_32390</name>
</gene>
<feature type="domain" description="CusB-like three alpha-helical bundle" evidence="6">
    <location>
        <begin position="163"/>
        <end position="212"/>
    </location>
</feature>
<feature type="domain" description="Heavy metal binding" evidence="5">
    <location>
        <begin position="48"/>
        <end position="74"/>
    </location>
</feature>
<dbReference type="Pfam" id="PF11827">
    <property type="entry name" value="DUF3347"/>
    <property type="match status" value="1"/>
</dbReference>
<evidence type="ECO:0000313" key="11">
    <source>
        <dbReference type="Proteomes" id="UP001354989"/>
    </source>
</evidence>
<feature type="domain" description="CzcB-like C-terminal circularly permuted SH3-like" evidence="9">
    <location>
        <begin position="335"/>
        <end position="396"/>
    </location>
</feature>
<evidence type="ECO:0000259" key="8">
    <source>
        <dbReference type="Pfam" id="PF25954"/>
    </source>
</evidence>
<evidence type="ECO:0000259" key="7">
    <source>
        <dbReference type="Pfam" id="PF25919"/>
    </source>
</evidence>
<dbReference type="InterPro" id="IPR045800">
    <property type="entry name" value="HMBD"/>
</dbReference>
<dbReference type="EMBL" id="AP025293">
    <property type="protein sequence ID" value="BDD00959.1"/>
    <property type="molecule type" value="Genomic_DNA"/>
</dbReference>
<organism evidence="10 11">
    <name type="scientific">Persicobacter psychrovividus</name>
    <dbReference type="NCBI Taxonomy" id="387638"/>
    <lineage>
        <taxon>Bacteria</taxon>
        <taxon>Pseudomonadati</taxon>
        <taxon>Bacteroidota</taxon>
        <taxon>Cytophagia</taxon>
        <taxon>Cytophagales</taxon>
        <taxon>Persicobacteraceae</taxon>
        <taxon>Persicobacter</taxon>
    </lineage>
</organism>
<feature type="domain" description="CusB-like barrel-sandwich hybrid" evidence="7">
    <location>
        <begin position="131"/>
        <end position="245"/>
    </location>
</feature>
<feature type="domain" description="CusB-like beta-barrel" evidence="8">
    <location>
        <begin position="250"/>
        <end position="323"/>
    </location>
</feature>
<keyword evidence="10" id="KW-0614">Plasmid</keyword>
<dbReference type="Proteomes" id="UP001354989">
    <property type="component" value="Plasmid pPP1"/>
</dbReference>
<dbReference type="Pfam" id="PF25919">
    <property type="entry name" value="BSH_CusB"/>
    <property type="match status" value="1"/>
</dbReference>
<dbReference type="Pfam" id="PF25954">
    <property type="entry name" value="Beta-barrel_RND_2"/>
    <property type="match status" value="1"/>
</dbReference>
<dbReference type="PANTHER" id="PTHR30097:SF15">
    <property type="entry name" value="CATION EFFLUX SYSTEM PROTEIN CUSB"/>
    <property type="match status" value="1"/>
</dbReference>
<dbReference type="Pfam" id="PF25975">
    <property type="entry name" value="CzcB_C"/>
    <property type="match status" value="1"/>
</dbReference>
<dbReference type="PANTHER" id="PTHR30097">
    <property type="entry name" value="CATION EFFLUX SYSTEM PROTEIN CUSB"/>
    <property type="match status" value="1"/>
</dbReference>
<evidence type="ECO:0000256" key="3">
    <source>
        <dbReference type="SAM" id="Phobius"/>
    </source>
</evidence>
<sequence>MIKKYINKQTAGYLALLLAGLLIGRFFFQKPSEKEVIATEKSEQKTTYTCAMHPSVRLDHPGDCPICGMELIPVDHEQGEQVDVDAVKMSPQAMALASVETTTVGEASAENTLALNGKIAPDERKVFTQVAHFAGRVDGLSVNFTGDYVRKGQPLAVIYSPALVTAQEELFQAQKFRDSQPALWASAKRKLKNWKLTDAQIEKIIASGKVQESFPILADVSGVVMKKMVNVGDHLMEGHPMFEIADLKHLWVQFEVYESQLSLVKKGTKVSYTVAGQPSKKYEGTIDFVDPVVNPKTRVAHARLLLKNSDMVLKPETFVRGKVQLNSESQAEKLLVPASAVLWTGKRSVVYVQQKTADQLYFRMREIELGKRMGDQYEVLSGLTEGEEVVTEGAFSVDASAQLAGKPSMMSPEGGGAPKMNMPGMKMDMKMDKGMKMKHEHHGMKMTFDQRAQLSSANQQIFEALLNDYLQIKKALASDDFASAQKASNDWVTNYQKMKALKLKAEANERMQMFAHHFDPISKHLSSAKNMDELRKTFKPFSSTMIAFVKAFDAFPTVYIIHCPMADGDQGADWLDTTDQVLNPYFGSKMLKCGYRTGVVK</sequence>
<evidence type="ECO:0000256" key="1">
    <source>
        <dbReference type="ARBA" id="ARBA00009477"/>
    </source>
</evidence>
<dbReference type="RefSeq" id="WP_338398179.1">
    <property type="nucleotide sequence ID" value="NZ_AP025293.1"/>
</dbReference>
<dbReference type="InterPro" id="IPR058792">
    <property type="entry name" value="Beta-barrel_RND_2"/>
</dbReference>
<evidence type="ECO:0000259" key="4">
    <source>
        <dbReference type="Pfam" id="PF11827"/>
    </source>
</evidence>
<dbReference type="InterPro" id="IPR006143">
    <property type="entry name" value="RND_pump_MFP"/>
</dbReference>
<accession>A0ABM7VIY4</accession>
<dbReference type="Gene3D" id="2.40.30.170">
    <property type="match status" value="1"/>
</dbReference>
<keyword evidence="2" id="KW-0813">Transport</keyword>
<dbReference type="NCBIfam" id="TIGR01730">
    <property type="entry name" value="RND_mfp"/>
    <property type="match status" value="1"/>
</dbReference>
<feature type="domain" description="DUF3347" evidence="4">
    <location>
        <begin position="466"/>
        <end position="554"/>
    </location>
</feature>
<dbReference type="InterPro" id="IPR051909">
    <property type="entry name" value="MFP_Cation_Efflux"/>
</dbReference>
<keyword evidence="11" id="KW-1185">Reference proteome</keyword>
<dbReference type="Gene3D" id="2.40.420.20">
    <property type="match status" value="1"/>
</dbReference>
<keyword evidence="3" id="KW-1133">Transmembrane helix</keyword>
<evidence type="ECO:0000259" key="6">
    <source>
        <dbReference type="Pfam" id="PF25869"/>
    </source>
</evidence>